<dbReference type="EMBL" id="CAJJDP010000097">
    <property type="protein sequence ID" value="CAD8190627.1"/>
    <property type="molecule type" value="Genomic_DNA"/>
</dbReference>
<dbReference type="Proteomes" id="UP000683925">
    <property type="component" value="Unassembled WGS sequence"/>
</dbReference>
<name>A0A8S1WPE2_PAROT</name>
<reference evidence="1" key="1">
    <citation type="submission" date="2021-01" db="EMBL/GenBank/DDBJ databases">
        <authorList>
            <consortium name="Genoscope - CEA"/>
            <person name="William W."/>
        </authorList>
    </citation>
    <scope>NUCLEOTIDE SEQUENCE</scope>
</reference>
<dbReference type="AlphaFoldDB" id="A0A8S1WPE2"/>
<proteinExistence type="predicted"/>
<sequence length="42" mass="4815">MPLICNLAGHLSDHNLKTDKQGLPEQAPFRKFLLQLLLLKQM</sequence>
<evidence type="ECO:0000313" key="2">
    <source>
        <dbReference type="Proteomes" id="UP000683925"/>
    </source>
</evidence>
<gene>
    <name evidence="1" type="ORF">POCTA_138.1.T0980011</name>
</gene>
<organism evidence="1 2">
    <name type="scientific">Paramecium octaurelia</name>
    <dbReference type="NCBI Taxonomy" id="43137"/>
    <lineage>
        <taxon>Eukaryota</taxon>
        <taxon>Sar</taxon>
        <taxon>Alveolata</taxon>
        <taxon>Ciliophora</taxon>
        <taxon>Intramacronucleata</taxon>
        <taxon>Oligohymenophorea</taxon>
        <taxon>Peniculida</taxon>
        <taxon>Parameciidae</taxon>
        <taxon>Paramecium</taxon>
    </lineage>
</organism>
<protein>
    <submittedName>
        <fullName evidence="1">Uncharacterized protein</fullName>
    </submittedName>
</protein>
<keyword evidence="2" id="KW-1185">Reference proteome</keyword>
<evidence type="ECO:0000313" key="1">
    <source>
        <dbReference type="EMBL" id="CAD8190627.1"/>
    </source>
</evidence>
<accession>A0A8S1WPE2</accession>
<comment type="caution">
    <text evidence="1">The sequence shown here is derived from an EMBL/GenBank/DDBJ whole genome shotgun (WGS) entry which is preliminary data.</text>
</comment>